<dbReference type="Proteomes" id="UP000887561">
    <property type="component" value="Unplaced"/>
</dbReference>
<keyword evidence="2" id="KW-0547">Nucleotide-binding</keyword>
<evidence type="ECO:0000256" key="2">
    <source>
        <dbReference type="ARBA" id="ARBA00022741"/>
    </source>
</evidence>
<evidence type="ECO:0000256" key="5">
    <source>
        <dbReference type="ARBA" id="ARBA00040503"/>
    </source>
</evidence>
<evidence type="ECO:0000313" key="7">
    <source>
        <dbReference type="Proteomes" id="UP000887561"/>
    </source>
</evidence>
<reference evidence="8" key="1">
    <citation type="submission" date="2022-11" db="UniProtKB">
        <authorList>
            <consortium name="WormBaseParasite"/>
        </authorList>
    </citation>
    <scope>IDENTIFICATION</scope>
</reference>
<dbReference type="SUPFAM" id="SSF53067">
    <property type="entry name" value="Actin-like ATPase domain"/>
    <property type="match status" value="1"/>
</dbReference>
<dbReference type="Gene3D" id="3.90.640.10">
    <property type="entry name" value="Actin, Chain A, domain 4"/>
    <property type="match status" value="1"/>
</dbReference>
<feature type="region of interest" description="Disordered" evidence="6">
    <location>
        <begin position="240"/>
        <end position="262"/>
    </location>
</feature>
<dbReference type="AlphaFoldDB" id="A0A915MS73"/>
<feature type="compositionally biased region" description="Basic and acidic residues" evidence="6">
    <location>
        <begin position="310"/>
        <end position="374"/>
    </location>
</feature>
<proteinExistence type="inferred from homology"/>
<evidence type="ECO:0000256" key="3">
    <source>
        <dbReference type="ARBA" id="ARBA00022840"/>
    </source>
</evidence>
<dbReference type="InterPro" id="IPR029048">
    <property type="entry name" value="HSP70_C_sf"/>
</dbReference>
<dbReference type="InterPro" id="IPR043129">
    <property type="entry name" value="ATPase_NBD"/>
</dbReference>
<dbReference type="WBParaSite" id="scaffold5264_cov296.g9342">
    <property type="protein sequence ID" value="scaffold5264_cov296.g9342"/>
    <property type="gene ID" value="scaffold5264_cov296.g9342"/>
</dbReference>
<dbReference type="PANTHER" id="PTHR45639">
    <property type="entry name" value="HSC70CB, ISOFORM G-RELATED"/>
    <property type="match status" value="1"/>
</dbReference>
<evidence type="ECO:0000256" key="1">
    <source>
        <dbReference type="ARBA" id="ARBA00007381"/>
    </source>
</evidence>
<evidence type="ECO:0000256" key="6">
    <source>
        <dbReference type="SAM" id="MobiDB-lite"/>
    </source>
</evidence>
<dbReference type="PRINTS" id="PR00301">
    <property type="entry name" value="HEATSHOCK70"/>
</dbReference>
<dbReference type="InterPro" id="IPR013126">
    <property type="entry name" value="Hsp_70_fam"/>
</dbReference>
<keyword evidence="4" id="KW-0143">Chaperone</keyword>
<dbReference type="Pfam" id="PF00012">
    <property type="entry name" value="HSP70"/>
    <property type="match status" value="1"/>
</dbReference>
<comment type="similarity">
    <text evidence="1">Belongs to the heat shock protein 70 family.</text>
</comment>
<accession>A0A915MS73</accession>
<name>A0A915MS73_MELJA</name>
<feature type="region of interest" description="Disordered" evidence="6">
    <location>
        <begin position="301"/>
        <end position="374"/>
    </location>
</feature>
<dbReference type="GO" id="GO:0034663">
    <property type="term" value="C:endoplasmic reticulum chaperone complex"/>
    <property type="evidence" value="ECO:0007669"/>
    <property type="project" value="TreeGrafter"/>
</dbReference>
<dbReference type="GO" id="GO:0005524">
    <property type="term" value="F:ATP binding"/>
    <property type="evidence" value="ECO:0007669"/>
    <property type="project" value="UniProtKB-KW"/>
</dbReference>
<dbReference type="SUPFAM" id="SSF100934">
    <property type="entry name" value="Heat shock protein 70kD (HSP70), C-terminal subdomain"/>
    <property type="match status" value="1"/>
</dbReference>
<keyword evidence="7" id="KW-1185">Reference proteome</keyword>
<dbReference type="GO" id="GO:0140662">
    <property type="term" value="F:ATP-dependent protein folding chaperone"/>
    <property type="evidence" value="ECO:0007669"/>
    <property type="project" value="InterPro"/>
</dbReference>
<dbReference type="PANTHER" id="PTHR45639:SF3">
    <property type="entry name" value="HYPOXIA UP-REGULATED PROTEIN 1"/>
    <property type="match status" value="1"/>
</dbReference>
<evidence type="ECO:0000256" key="4">
    <source>
        <dbReference type="ARBA" id="ARBA00023186"/>
    </source>
</evidence>
<protein>
    <recommendedName>
        <fullName evidence="5">Hypoxia up-regulated protein 1</fullName>
    </recommendedName>
</protein>
<organism evidence="7 8">
    <name type="scientific">Meloidogyne javanica</name>
    <name type="common">Root-knot nematode worm</name>
    <dbReference type="NCBI Taxonomy" id="6303"/>
    <lineage>
        <taxon>Eukaryota</taxon>
        <taxon>Metazoa</taxon>
        <taxon>Ecdysozoa</taxon>
        <taxon>Nematoda</taxon>
        <taxon>Chromadorea</taxon>
        <taxon>Rhabditida</taxon>
        <taxon>Tylenchina</taxon>
        <taxon>Tylenchomorpha</taxon>
        <taxon>Tylenchoidea</taxon>
        <taxon>Meloidogynidae</taxon>
        <taxon>Meloidogyninae</taxon>
        <taxon>Meloidogyne</taxon>
        <taxon>Meloidogyne incognita group</taxon>
    </lineage>
</organism>
<feature type="compositionally biased region" description="Basic and acidic residues" evidence="6">
    <location>
        <begin position="242"/>
        <end position="262"/>
    </location>
</feature>
<keyword evidence="3" id="KW-0067">ATP-binding</keyword>
<dbReference type="Gene3D" id="1.20.1270.10">
    <property type="match status" value="1"/>
</dbReference>
<dbReference type="GO" id="GO:0030968">
    <property type="term" value="P:endoplasmic reticulum unfolded protein response"/>
    <property type="evidence" value="ECO:0007669"/>
    <property type="project" value="TreeGrafter"/>
</dbReference>
<sequence length="374" mass="43130">LLKEAGKVKQVLSANTETFAQIESVFQDLDFRTKITREQLEEMFVEFEERYMLPIKNGLEMAKIEVDKLDKILLMGAGTRVPKIQEMLTKFFDGKQLSRNLNTDEAVALGAIYQAALESKVFIIKRRFDLIDIQPSKPLNITDEAQKEEMMEVDETILPKQMSDSEIAEAKKLLTEFEKREKAKVERDVALNSLESTVFDYASKLDENEEEFIKYGTEEELKDIGKRVAELREWLEDVPSETDAKQFKDRKRELTKPERPQHMKTLEAALDEADKQFLIFRNMTEVFIGGELETYNEGEKIEAEISPEGEEAKIKEGGEEGDLKKEDGIKLEEKKMENGEASKINETDMKMDVDDNKKEGQKEADTKEDKKEEL</sequence>
<dbReference type="Gene3D" id="3.30.420.40">
    <property type="match status" value="2"/>
</dbReference>
<evidence type="ECO:0000313" key="8">
    <source>
        <dbReference type="WBParaSite" id="scaffold5264_cov296.g9342"/>
    </source>
</evidence>